<dbReference type="AlphaFoldDB" id="M2WVQ7"/>
<comment type="subcellular location">
    <subcellularLocation>
        <location evidence="2">Peroxisome membrane</location>
    </subcellularLocation>
</comment>
<dbReference type="EMBL" id="KB454524">
    <property type="protein sequence ID" value="EME28070.1"/>
    <property type="molecule type" value="Genomic_DNA"/>
</dbReference>
<dbReference type="KEGG" id="gsl:Gasu_44070"/>
<keyword evidence="4" id="KW-1185">Reference proteome</keyword>
<dbReference type="Gramene" id="EME28070">
    <property type="protein sequence ID" value="EME28070"/>
    <property type="gene ID" value="Gasu_44070"/>
</dbReference>
<dbReference type="STRING" id="130081.M2WVQ7"/>
<gene>
    <name evidence="3" type="ORF">Gasu_44070</name>
</gene>
<dbReference type="Pfam" id="PF08610">
    <property type="entry name" value="Pex16"/>
    <property type="match status" value="1"/>
</dbReference>
<proteinExistence type="inferred from homology"/>
<dbReference type="GO" id="GO:0007031">
    <property type="term" value="P:peroxisome organization"/>
    <property type="evidence" value="ECO:0007669"/>
    <property type="project" value="UniProtKB-KW"/>
</dbReference>
<dbReference type="GO" id="GO:0005778">
    <property type="term" value="C:peroxisomal membrane"/>
    <property type="evidence" value="ECO:0007669"/>
    <property type="project" value="UniProtKB-SubCell"/>
</dbReference>
<comment type="similarity">
    <text evidence="1 2">Belongs to the peroxin-16 family.</text>
</comment>
<organism evidence="3 4">
    <name type="scientific">Galdieria sulphuraria</name>
    <name type="common">Red alga</name>
    <dbReference type="NCBI Taxonomy" id="130081"/>
    <lineage>
        <taxon>Eukaryota</taxon>
        <taxon>Rhodophyta</taxon>
        <taxon>Bangiophyceae</taxon>
        <taxon>Galdieriales</taxon>
        <taxon>Galdieriaceae</taxon>
        <taxon>Galdieria</taxon>
    </lineage>
</organism>
<reference evidence="4" key="1">
    <citation type="journal article" date="2013" name="Science">
        <title>Gene transfer from bacteria and archaea facilitated evolution of an extremophilic eukaryote.</title>
        <authorList>
            <person name="Schonknecht G."/>
            <person name="Chen W.H."/>
            <person name="Ternes C.M."/>
            <person name="Barbier G.G."/>
            <person name="Shrestha R.P."/>
            <person name="Stanke M."/>
            <person name="Brautigam A."/>
            <person name="Baker B.J."/>
            <person name="Banfield J.F."/>
            <person name="Garavito R.M."/>
            <person name="Carr K."/>
            <person name="Wilkerson C."/>
            <person name="Rensing S.A."/>
            <person name="Gagneul D."/>
            <person name="Dickenson N.E."/>
            <person name="Oesterhelt C."/>
            <person name="Lercher M.J."/>
            <person name="Weber A.P."/>
        </authorList>
    </citation>
    <scope>NUCLEOTIDE SEQUENCE [LARGE SCALE GENOMIC DNA]</scope>
    <source>
        <strain evidence="4">074W</strain>
    </source>
</reference>
<dbReference type="eggNOG" id="KOG4546">
    <property type="taxonomic scope" value="Eukaryota"/>
</dbReference>
<protein>
    <recommendedName>
        <fullName evidence="2">Peroxisomal membrane protein PEX16</fullName>
    </recommendedName>
</protein>
<dbReference type="GeneID" id="17086936"/>
<keyword evidence="2" id="KW-0576">Peroxisome</keyword>
<dbReference type="PANTHER" id="PTHR13299">
    <property type="entry name" value="PEROXISOMAL MEMBRANE PROTEIN PEX16"/>
    <property type="match status" value="1"/>
</dbReference>
<name>M2WVQ7_GALSU</name>
<evidence type="ECO:0000256" key="2">
    <source>
        <dbReference type="RuleBase" id="RU365003"/>
    </source>
</evidence>
<dbReference type="Proteomes" id="UP000030680">
    <property type="component" value="Unassembled WGS sequence"/>
</dbReference>
<accession>M2WVQ7</accession>
<evidence type="ECO:0000313" key="4">
    <source>
        <dbReference type="Proteomes" id="UP000030680"/>
    </source>
</evidence>
<dbReference type="OMA" id="TYSECIC"/>
<keyword evidence="2" id="KW-0962">Peroxisome biogenesis</keyword>
<sequence>MCAYLLKVDKVIRQFLKENASHFRLVEEGLKALALLETGKDSDIRAEAISSFLGVLSLYKDVGELNLAFPVAVSQASSTKSPNVLIFRLALTLRIIQNLEVLIEMITVKKLGQDNKCATLFLVELSKAIIRLTIYLQREESFYSKLFESLQVATYSECICGRKQPRLGLKRWHYYCGERSGRRIYRLSSLREQKSCKSMEEIFDIVSESRSNMEQRWVLQYLCPLCSKELNVESSSTSSSRLLSVHTDEESARQLMNYIGETLSIFRPALHVLLAWKYGWRSWKPWCLALVCELASSHLLSSYIRSNQDAQTKELSTEVMNRRIALLYYLIRSPLFDVLLESKITKARERTRQVFVLATGSI</sequence>
<dbReference type="PANTHER" id="PTHR13299:SF0">
    <property type="entry name" value="PEROXISOMAL MEMBRANE PROTEIN PEX16"/>
    <property type="match status" value="1"/>
</dbReference>
<dbReference type="RefSeq" id="XP_005704590.1">
    <property type="nucleotide sequence ID" value="XM_005704533.1"/>
</dbReference>
<evidence type="ECO:0000256" key="1">
    <source>
        <dbReference type="ARBA" id="ARBA00009505"/>
    </source>
</evidence>
<evidence type="ECO:0000313" key="3">
    <source>
        <dbReference type="EMBL" id="EME28070.1"/>
    </source>
</evidence>
<dbReference type="InterPro" id="IPR013919">
    <property type="entry name" value="Pex16"/>
</dbReference>
<dbReference type="OrthoDB" id="2021143at2759"/>